<accession>A0AAV4SM05</accession>
<proteinExistence type="predicted"/>
<gene>
    <name evidence="1" type="ORF">CEXT_518121</name>
</gene>
<sequence>MKCSPGSNSNTVGSDENIIFSCRSGGKRSKHFVPRYFKLGSNTPTRAPRTRRGPITFDLDTLVYADVSGINYIGMVTSC</sequence>
<reference evidence="1 2" key="1">
    <citation type="submission" date="2021-06" db="EMBL/GenBank/DDBJ databases">
        <title>Caerostris extrusa draft genome.</title>
        <authorList>
            <person name="Kono N."/>
            <person name="Arakawa K."/>
        </authorList>
    </citation>
    <scope>NUCLEOTIDE SEQUENCE [LARGE SCALE GENOMIC DNA]</scope>
</reference>
<evidence type="ECO:0000313" key="2">
    <source>
        <dbReference type="Proteomes" id="UP001054945"/>
    </source>
</evidence>
<organism evidence="1 2">
    <name type="scientific">Caerostris extrusa</name>
    <name type="common">Bark spider</name>
    <name type="synonym">Caerostris bankana</name>
    <dbReference type="NCBI Taxonomy" id="172846"/>
    <lineage>
        <taxon>Eukaryota</taxon>
        <taxon>Metazoa</taxon>
        <taxon>Ecdysozoa</taxon>
        <taxon>Arthropoda</taxon>
        <taxon>Chelicerata</taxon>
        <taxon>Arachnida</taxon>
        <taxon>Araneae</taxon>
        <taxon>Araneomorphae</taxon>
        <taxon>Entelegynae</taxon>
        <taxon>Araneoidea</taxon>
        <taxon>Araneidae</taxon>
        <taxon>Caerostris</taxon>
    </lineage>
</organism>
<protein>
    <submittedName>
        <fullName evidence="1">Uncharacterized protein</fullName>
    </submittedName>
</protein>
<keyword evidence="2" id="KW-1185">Reference proteome</keyword>
<dbReference type="EMBL" id="BPLR01009713">
    <property type="protein sequence ID" value="GIY34014.1"/>
    <property type="molecule type" value="Genomic_DNA"/>
</dbReference>
<dbReference type="Proteomes" id="UP001054945">
    <property type="component" value="Unassembled WGS sequence"/>
</dbReference>
<comment type="caution">
    <text evidence="1">The sequence shown here is derived from an EMBL/GenBank/DDBJ whole genome shotgun (WGS) entry which is preliminary data.</text>
</comment>
<dbReference type="AlphaFoldDB" id="A0AAV4SM05"/>
<evidence type="ECO:0000313" key="1">
    <source>
        <dbReference type="EMBL" id="GIY34014.1"/>
    </source>
</evidence>
<name>A0AAV4SM05_CAEEX</name>